<feature type="transmembrane region" description="Helical" evidence="5">
    <location>
        <begin position="58"/>
        <end position="76"/>
    </location>
</feature>
<feature type="transmembrane region" description="Helical" evidence="5">
    <location>
        <begin position="88"/>
        <end position="104"/>
    </location>
</feature>
<feature type="transmembrane region" description="Helical" evidence="5">
    <location>
        <begin position="155"/>
        <end position="175"/>
    </location>
</feature>
<organism evidence="6 7">
    <name type="scientific">Sphingopyxis lindanitolerans</name>
    <dbReference type="NCBI Taxonomy" id="2054227"/>
    <lineage>
        <taxon>Bacteria</taxon>
        <taxon>Pseudomonadati</taxon>
        <taxon>Pseudomonadota</taxon>
        <taxon>Alphaproteobacteria</taxon>
        <taxon>Sphingomonadales</taxon>
        <taxon>Sphingomonadaceae</taxon>
        <taxon>Sphingopyxis</taxon>
    </lineage>
</organism>
<evidence type="ECO:0000256" key="3">
    <source>
        <dbReference type="ARBA" id="ARBA00022989"/>
    </source>
</evidence>
<evidence type="ECO:0000313" key="7">
    <source>
        <dbReference type="Proteomes" id="UP000238954"/>
    </source>
</evidence>
<dbReference type="GO" id="GO:0005886">
    <property type="term" value="C:plasma membrane"/>
    <property type="evidence" value="ECO:0007669"/>
    <property type="project" value="TreeGrafter"/>
</dbReference>
<dbReference type="Pfam" id="PF04279">
    <property type="entry name" value="IspA"/>
    <property type="match status" value="1"/>
</dbReference>
<evidence type="ECO:0000256" key="1">
    <source>
        <dbReference type="ARBA" id="ARBA00022475"/>
    </source>
</evidence>
<evidence type="ECO:0000256" key="4">
    <source>
        <dbReference type="ARBA" id="ARBA00023136"/>
    </source>
</evidence>
<protein>
    <submittedName>
        <fullName evidence="6">Intracellular septation protein</fullName>
    </submittedName>
</protein>
<dbReference type="InterPro" id="IPR006008">
    <property type="entry name" value="YciB"/>
</dbReference>
<comment type="caution">
    <text evidence="6">The sequence shown here is derived from an EMBL/GenBank/DDBJ whole genome shotgun (WGS) entry which is preliminary data.</text>
</comment>
<name>A0A2S8B1X6_9SPHN</name>
<evidence type="ECO:0000256" key="5">
    <source>
        <dbReference type="SAM" id="Phobius"/>
    </source>
</evidence>
<feature type="transmembrane region" description="Helical" evidence="5">
    <location>
        <begin position="125"/>
        <end position="149"/>
    </location>
</feature>
<accession>A0A2S8B1X6</accession>
<evidence type="ECO:0000313" key="6">
    <source>
        <dbReference type="EMBL" id="PQM26350.1"/>
    </source>
</evidence>
<reference evidence="7" key="1">
    <citation type="submission" date="2017-11" db="EMBL/GenBank/DDBJ databases">
        <title>The complete genome sequence of Sphingopyxis pomeranensis sp. nov. strain WS5A3p.</title>
        <authorList>
            <person name="Kaminski M.A."/>
        </authorList>
    </citation>
    <scope>NUCLEOTIDE SEQUENCE [LARGE SCALE GENOMIC DNA]</scope>
    <source>
        <strain evidence="7">WS5A3p</strain>
    </source>
</reference>
<dbReference type="OrthoDB" id="7375527at2"/>
<dbReference type="RefSeq" id="WP_105999727.1">
    <property type="nucleotide sequence ID" value="NZ_CM009578.1"/>
</dbReference>
<keyword evidence="3 5" id="KW-1133">Transmembrane helix</keyword>
<keyword evidence="2 5" id="KW-0812">Transmembrane</keyword>
<sequence length="193" mass="20656">MRNLLYAIGPMIFDSLGVIVFAVLLGVGAGIVPATIAGTAVAVAVVGHELVRGRPVAALQWISLAMVIFSAAATMLTGDPRFVMAKPSVVYLIVGAAMLRRGWLNRYIPPEQVGLVGDVMDRFGYVWAAMMFFTAAANLVIAVAFTAWWPLFVGVFPLASKAALFAVHFTVVQWIGQARLRRRAGEPQPAAAE</sequence>
<gene>
    <name evidence="6" type="ORF">CVO77_14970</name>
</gene>
<dbReference type="AlphaFoldDB" id="A0A2S8B1X6"/>
<dbReference type="EMBL" id="PHFW01000003">
    <property type="protein sequence ID" value="PQM26350.1"/>
    <property type="molecule type" value="Genomic_DNA"/>
</dbReference>
<dbReference type="PANTHER" id="PTHR36917:SF1">
    <property type="entry name" value="INNER MEMBRANE-SPANNING PROTEIN YCIB"/>
    <property type="match status" value="1"/>
</dbReference>
<keyword evidence="4 5" id="KW-0472">Membrane</keyword>
<dbReference type="Proteomes" id="UP000238954">
    <property type="component" value="Chromosome"/>
</dbReference>
<keyword evidence="1" id="KW-1003">Cell membrane</keyword>
<keyword evidence="7" id="KW-1185">Reference proteome</keyword>
<feature type="transmembrane region" description="Helical" evidence="5">
    <location>
        <begin position="20"/>
        <end position="46"/>
    </location>
</feature>
<proteinExistence type="predicted"/>
<dbReference type="PANTHER" id="PTHR36917">
    <property type="entry name" value="INTRACELLULAR SEPTATION PROTEIN A-RELATED"/>
    <property type="match status" value="1"/>
</dbReference>
<evidence type="ECO:0000256" key="2">
    <source>
        <dbReference type="ARBA" id="ARBA00022692"/>
    </source>
</evidence>